<evidence type="ECO:0000256" key="2">
    <source>
        <dbReference type="ARBA" id="ARBA00022692"/>
    </source>
</evidence>
<feature type="transmembrane region" description="Helical" evidence="5">
    <location>
        <begin position="204"/>
        <end position="224"/>
    </location>
</feature>
<evidence type="ECO:0000256" key="3">
    <source>
        <dbReference type="ARBA" id="ARBA00022989"/>
    </source>
</evidence>
<feature type="domain" description="ABC-2 type transporter transmembrane" evidence="6">
    <location>
        <begin position="3"/>
        <end position="172"/>
    </location>
</feature>
<dbReference type="Proteomes" id="UP000671828">
    <property type="component" value="Chromosome"/>
</dbReference>
<dbReference type="GO" id="GO:0016020">
    <property type="term" value="C:membrane"/>
    <property type="evidence" value="ECO:0007669"/>
    <property type="project" value="UniProtKB-SubCell"/>
</dbReference>
<reference evidence="7 10" key="1">
    <citation type="submission" date="2021-01" db="EMBL/GenBank/DDBJ databases">
        <title>Sequencing the genomes of 1000 actinobacteria strains.</title>
        <authorList>
            <person name="Klenk H.-P."/>
        </authorList>
    </citation>
    <scope>NUCLEOTIDE SEQUENCE [LARGE SCALE GENOMIC DNA]</scope>
    <source>
        <strain evidence="7 10">DSM 44581</strain>
    </source>
</reference>
<evidence type="ECO:0000313" key="10">
    <source>
        <dbReference type="Proteomes" id="UP001195724"/>
    </source>
</evidence>
<feature type="transmembrane region" description="Helical" evidence="5">
    <location>
        <begin position="125"/>
        <end position="144"/>
    </location>
</feature>
<keyword evidence="3 5" id="KW-1133">Transmembrane helix</keyword>
<feature type="transmembrane region" description="Helical" evidence="5">
    <location>
        <begin position="45"/>
        <end position="68"/>
    </location>
</feature>
<dbReference type="AlphaFoldDB" id="A0A8T8I1K4"/>
<dbReference type="RefSeq" id="WP_204841135.1">
    <property type="nucleotide sequence ID" value="NZ_JAFBCL010000001.1"/>
</dbReference>
<evidence type="ECO:0000256" key="1">
    <source>
        <dbReference type="ARBA" id="ARBA00004141"/>
    </source>
</evidence>
<name>A0A8T8I1K4_9PSEU</name>
<accession>A0A8T8I1K4</accession>
<dbReference type="EMBL" id="JAFBCL010000001">
    <property type="protein sequence ID" value="MBM7810122.1"/>
    <property type="molecule type" value="Genomic_DNA"/>
</dbReference>
<keyword evidence="2 5" id="KW-0812">Transmembrane</keyword>
<evidence type="ECO:0000259" key="6">
    <source>
        <dbReference type="Pfam" id="PF01061"/>
    </source>
</evidence>
<feature type="transmembrane region" description="Helical" evidence="5">
    <location>
        <begin position="156"/>
        <end position="174"/>
    </location>
</feature>
<feature type="transmembrane region" description="Helical" evidence="5">
    <location>
        <begin position="88"/>
        <end position="113"/>
    </location>
</feature>
<dbReference type="Pfam" id="PF01061">
    <property type="entry name" value="ABC2_membrane"/>
    <property type="match status" value="1"/>
</dbReference>
<evidence type="ECO:0000256" key="5">
    <source>
        <dbReference type="SAM" id="Phobius"/>
    </source>
</evidence>
<evidence type="ECO:0000313" key="8">
    <source>
        <dbReference type="EMBL" id="QTR04330.1"/>
    </source>
</evidence>
<evidence type="ECO:0000313" key="7">
    <source>
        <dbReference type="EMBL" id="MBM7810122.1"/>
    </source>
</evidence>
<protein>
    <submittedName>
        <fullName evidence="8">ABC transporter permease</fullName>
    </submittedName>
    <submittedName>
        <fullName evidence="7">ABC-2 type transport system permease protein</fullName>
    </submittedName>
</protein>
<dbReference type="GO" id="GO:0140359">
    <property type="term" value="F:ABC-type transporter activity"/>
    <property type="evidence" value="ECO:0007669"/>
    <property type="project" value="InterPro"/>
</dbReference>
<organism evidence="8 9">
    <name type="scientific">Saccharothrix algeriensis</name>
    <dbReference type="NCBI Taxonomy" id="173560"/>
    <lineage>
        <taxon>Bacteria</taxon>
        <taxon>Bacillati</taxon>
        <taxon>Actinomycetota</taxon>
        <taxon>Actinomycetes</taxon>
        <taxon>Pseudonocardiales</taxon>
        <taxon>Pseudonocardiaceae</taxon>
        <taxon>Saccharothrix</taxon>
    </lineage>
</organism>
<dbReference type="InterPro" id="IPR013525">
    <property type="entry name" value="ABC2_TM"/>
</dbReference>
<keyword evidence="10" id="KW-1185">Reference proteome</keyword>
<keyword evidence="4 5" id="KW-0472">Membrane</keyword>
<feature type="transmembrane region" description="Helical" evidence="5">
    <location>
        <begin position="20"/>
        <end position="39"/>
    </location>
</feature>
<dbReference type="EMBL" id="CP072788">
    <property type="protein sequence ID" value="QTR04330.1"/>
    <property type="molecule type" value="Genomic_DNA"/>
</dbReference>
<evidence type="ECO:0000256" key="4">
    <source>
        <dbReference type="ARBA" id="ARBA00023136"/>
    </source>
</evidence>
<comment type="subcellular location">
    <subcellularLocation>
        <location evidence="1">Membrane</location>
        <topology evidence="1">Multi-pass membrane protein</topology>
    </subcellularLocation>
</comment>
<gene>
    <name evidence="8" type="ORF">J7S33_05225</name>
    <name evidence="7" type="ORF">JOE68_000987</name>
</gene>
<sequence length="230" mass="23040">MITALGAAEFKLLLRNRTAASLAFGMPLLLGGYFALAFGDEGWSTAVALQLLSTLGFTVYVTTTTSLASRRQDHYLKRLRTGAASDAVVLTGVLLPPLLLALAQAALLLGVSLAAGAPLPARPDLLALAVVGGAAACCAAGVATSGVTSTAELAQITTGPFFLALLGGGIWSLGSTDARTLLAPGGGVAELVEVAWGGPGDPGLAALSLLGWTAVGGALAVRLFRWGART</sequence>
<proteinExistence type="predicted"/>
<dbReference type="Proteomes" id="UP001195724">
    <property type="component" value="Unassembled WGS sequence"/>
</dbReference>
<evidence type="ECO:0000313" key="9">
    <source>
        <dbReference type="Proteomes" id="UP000671828"/>
    </source>
</evidence>
<reference evidence="8" key="2">
    <citation type="submission" date="2021-04" db="EMBL/GenBank/DDBJ databases">
        <title>Saccharothrix algeriensis WGS.</title>
        <authorList>
            <person name="Stuskova K."/>
            <person name="Hakalova E."/>
            <person name="Tebbal A.B."/>
            <person name="Eichmeier A."/>
        </authorList>
    </citation>
    <scope>NUCLEOTIDE SEQUENCE</scope>
    <source>
        <strain evidence="8">NRRL B-24137</strain>
    </source>
</reference>